<evidence type="ECO:0000256" key="1">
    <source>
        <dbReference type="ARBA" id="ARBA00000085"/>
    </source>
</evidence>
<dbReference type="InterPro" id="IPR005467">
    <property type="entry name" value="His_kinase_dom"/>
</dbReference>
<dbReference type="GO" id="GO:0000155">
    <property type="term" value="F:phosphorelay sensor kinase activity"/>
    <property type="evidence" value="ECO:0007669"/>
    <property type="project" value="TreeGrafter"/>
</dbReference>
<keyword evidence="3" id="KW-0808">Transferase</keyword>
<dbReference type="EC" id="2.7.13.3" evidence="2"/>
<evidence type="ECO:0000313" key="8">
    <source>
        <dbReference type="EMBL" id="ROR01919.1"/>
    </source>
</evidence>
<keyword evidence="6" id="KW-0067">ATP-binding</keyword>
<dbReference type="RefSeq" id="WP_123289604.1">
    <property type="nucleotide sequence ID" value="NZ_RJVA01000010.1"/>
</dbReference>
<name>A0A3N1VIQ7_9BACT</name>
<dbReference type="GO" id="GO:0005524">
    <property type="term" value="F:ATP binding"/>
    <property type="evidence" value="ECO:0007669"/>
    <property type="project" value="UniProtKB-KW"/>
</dbReference>
<comment type="catalytic activity">
    <reaction evidence="1">
        <text>ATP + protein L-histidine = ADP + protein N-phospho-L-histidine.</text>
        <dbReference type="EC" id="2.7.13.3"/>
    </reaction>
</comment>
<dbReference type="AlphaFoldDB" id="A0A3N1VIQ7"/>
<dbReference type="OrthoDB" id="5501588at2"/>
<keyword evidence="9" id="KW-1185">Reference proteome</keyword>
<feature type="domain" description="Histidine kinase" evidence="7">
    <location>
        <begin position="32"/>
        <end position="269"/>
    </location>
</feature>
<evidence type="ECO:0000256" key="2">
    <source>
        <dbReference type="ARBA" id="ARBA00012438"/>
    </source>
</evidence>
<dbReference type="EMBL" id="RJVA01000010">
    <property type="protein sequence ID" value="ROR01919.1"/>
    <property type="molecule type" value="Genomic_DNA"/>
</dbReference>
<dbReference type="PRINTS" id="PR00344">
    <property type="entry name" value="BCTRLSENSOR"/>
</dbReference>
<evidence type="ECO:0000259" key="7">
    <source>
        <dbReference type="PROSITE" id="PS50109"/>
    </source>
</evidence>
<gene>
    <name evidence="8" type="ORF">EDC27_1113</name>
</gene>
<reference evidence="8 9" key="1">
    <citation type="submission" date="2018-11" db="EMBL/GenBank/DDBJ databases">
        <title>Genomic Encyclopedia of Type Strains, Phase IV (KMG-IV): sequencing the most valuable type-strain genomes for metagenomic binning, comparative biology and taxonomic classification.</title>
        <authorList>
            <person name="Goeker M."/>
        </authorList>
    </citation>
    <scope>NUCLEOTIDE SEQUENCE [LARGE SCALE GENOMIC DNA]</scope>
    <source>
        <strain evidence="8 9">DSM 22027</strain>
    </source>
</reference>
<evidence type="ECO:0000313" key="9">
    <source>
        <dbReference type="Proteomes" id="UP000276223"/>
    </source>
</evidence>
<dbReference type="Gene3D" id="3.30.565.10">
    <property type="entry name" value="Histidine kinase-like ATPase, C-terminal domain"/>
    <property type="match status" value="1"/>
</dbReference>
<dbReference type="InterPro" id="IPR003594">
    <property type="entry name" value="HATPase_dom"/>
</dbReference>
<organism evidence="8 9">
    <name type="scientific">Desulfosoma caldarium</name>
    <dbReference type="NCBI Taxonomy" id="610254"/>
    <lineage>
        <taxon>Bacteria</taxon>
        <taxon>Pseudomonadati</taxon>
        <taxon>Thermodesulfobacteriota</taxon>
        <taxon>Syntrophobacteria</taxon>
        <taxon>Syntrophobacterales</taxon>
        <taxon>Syntrophobacteraceae</taxon>
        <taxon>Desulfosoma</taxon>
    </lineage>
</organism>
<dbReference type="InterPro" id="IPR036890">
    <property type="entry name" value="HATPase_C_sf"/>
</dbReference>
<dbReference type="GO" id="GO:0005886">
    <property type="term" value="C:plasma membrane"/>
    <property type="evidence" value="ECO:0007669"/>
    <property type="project" value="TreeGrafter"/>
</dbReference>
<evidence type="ECO:0000256" key="5">
    <source>
        <dbReference type="ARBA" id="ARBA00022777"/>
    </source>
</evidence>
<sequence length="269" mass="30307">MGPLKTAAGTECPVDALAELDRPAHMGRLLRGLIHNINGPLQNISMLLELMDRHHAKIDSHLLVHTGPLAEALRPLCDAQKGRIQRTLDQVRLFSEMLKDFMVIHEIEVNESEVEVNLILEKLQCIYRADLFCKHHVTMEMRPAPKVPLLRIRGRHLVPALEHLMENALLSMRASTEKILILSTEVTEHHVVIRFEDTGCGLPQDRGPEELFEPFVTGWPDEVRKADKIFSHLGLGLTLASRLLRPYGATVSLMPRETGGTMAQVFLPR</sequence>
<accession>A0A3N1VIQ7</accession>
<dbReference type="SUPFAM" id="SSF55874">
    <property type="entry name" value="ATPase domain of HSP90 chaperone/DNA topoisomerase II/histidine kinase"/>
    <property type="match status" value="1"/>
</dbReference>
<evidence type="ECO:0000256" key="6">
    <source>
        <dbReference type="ARBA" id="ARBA00022840"/>
    </source>
</evidence>
<dbReference type="Pfam" id="PF02518">
    <property type="entry name" value="HATPase_c"/>
    <property type="match status" value="1"/>
</dbReference>
<evidence type="ECO:0000256" key="3">
    <source>
        <dbReference type="ARBA" id="ARBA00022679"/>
    </source>
</evidence>
<dbReference type="InterPro" id="IPR050980">
    <property type="entry name" value="2C_sensor_his_kinase"/>
</dbReference>
<evidence type="ECO:0000256" key="4">
    <source>
        <dbReference type="ARBA" id="ARBA00022741"/>
    </source>
</evidence>
<dbReference type="PANTHER" id="PTHR44936">
    <property type="entry name" value="SENSOR PROTEIN CREC"/>
    <property type="match status" value="1"/>
</dbReference>
<keyword evidence="5 8" id="KW-0418">Kinase</keyword>
<keyword evidence="4" id="KW-0547">Nucleotide-binding</keyword>
<comment type="caution">
    <text evidence="8">The sequence shown here is derived from an EMBL/GenBank/DDBJ whole genome shotgun (WGS) entry which is preliminary data.</text>
</comment>
<dbReference type="InterPro" id="IPR004358">
    <property type="entry name" value="Sig_transdc_His_kin-like_C"/>
</dbReference>
<protein>
    <recommendedName>
        <fullName evidence="2">histidine kinase</fullName>
        <ecNumber evidence="2">2.7.13.3</ecNumber>
    </recommendedName>
</protein>
<dbReference type="Proteomes" id="UP000276223">
    <property type="component" value="Unassembled WGS sequence"/>
</dbReference>
<dbReference type="PANTHER" id="PTHR44936:SF10">
    <property type="entry name" value="SENSOR PROTEIN RSTB"/>
    <property type="match status" value="1"/>
</dbReference>
<proteinExistence type="predicted"/>
<dbReference type="PROSITE" id="PS50109">
    <property type="entry name" value="HIS_KIN"/>
    <property type="match status" value="1"/>
</dbReference>